<dbReference type="InterPro" id="IPR050542">
    <property type="entry name" value="Glycosyl_Hydrlase18_Chitinase"/>
</dbReference>
<evidence type="ECO:0000256" key="6">
    <source>
        <dbReference type="ARBA" id="ARBA00023277"/>
    </source>
</evidence>
<dbReference type="InterPro" id="IPR001223">
    <property type="entry name" value="Glyco_hydro18_cat"/>
</dbReference>
<comment type="catalytic activity">
    <reaction evidence="1">
        <text>Random endo-hydrolysis of N-acetyl-beta-D-glucosaminide (1-&gt;4)-beta-linkages in chitin and chitodextrins.</text>
        <dbReference type="EC" id="3.2.1.14"/>
    </reaction>
</comment>
<dbReference type="Proteomes" id="UP000054279">
    <property type="component" value="Unassembled WGS sequence"/>
</dbReference>
<protein>
    <recommendedName>
        <fullName evidence="2">chitinase</fullName>
        <ecNumber evidence="2">3.2.1.14</ecNumber>
    </recommendedName>
</protein>
<dbReference type="PANTHER" id="PTHR45708:SF49">
    <property type="entry name" value="ENDOCHITINASE"/>
    <property type="match status" value="1"/>
</dbReference>
<dbReference type="InterPro" id="IPR045321">
    <property type="entry name" value="Cts1-like"/>
</dbReference>
<dbReference type="AlphaFoldDB" id="A0A0C9URR2"/>
<dbReference type="Pfam" id="PF02839">
    <property type="entry name" value="CBM_5_12"/>
    <property type="match status" value="1"/>
</dbReference>
<keyword evidence="7" id="KW-0326">Glycosidase</keyword>
<sequence>MNGFKSRKHRKGCFKPAALLGSPNYLTVYTRSNMLKLIWLFSALSLLHYVHAFDVTQNSNLVVYWGQNSYGATHSDTANFQQTLSFYCQDNSIDVFPLAFMDEFFGPGGLPVIDLSNTCNPTSDSVFSGSSLLNCQFLASDIQTCQSKGKIVTLSMGGGGAGGIWNLFLGGSSSTRPFGNAVLDGIDLDIEGGGTQFFDSFINQIRSHAASASKKYYITGAPQCPFPDAYMGTVLNAVAFDMVYVQFYNNYCGLNNYNLSQDWDFSVWDNWAKNTAVNKNVKIFIGAPASSTAAGSGYVAASTLGSIIAQTKATYSSFGGVMMWDASQAYANNRYDAAIKSYLTTGGAAPPPPPPVSTTTKPPVSTSTSAPHTTTTTSSPPTSGSCAGVAAWSSSVAYNGGAQVVYNGHLWTAKWWSESDTPGGAAGDWTDDGACTNLAAVVVAPSAKITPSVNSNAEAATVAAISSNPVEISAAKTASASQVVKTASPDGVSAAKVVKPSSQVASQDANTMPQNAKTVEVQAIPVSVASAASDAEETADRAHARAFQV</sequence>
<dbReference type="CDD" id="cd12215">
    <property type="entry name" value="ChiC_BD"/>
    <property type="match status" value="1"/>
</dbReference>
<dbReference type="SUPFAM" id="SSF51445">
    <property type="entry name" value="(Trans)glycosidases"/>
    <property type="match status" value="1"/>
</dbReference>
<reference evidence="11 12" key="1">
    <citation type="submission" date="2014-06" db="EMBL/GenBank/DDBJ databases">
        <title>Evolutionary Origins and Diversification of the Mycorrhizal Mutualists.</title>
        <authorList>
            <consortium name="DOE Joint Genome Institute"/>
            <consortium name="Mycorrhizal Genomics Consortium"/>
            <person name="Kohler A."/>
            <person name="Kuo A."/>
            <person name="Nagy L.G."/>
            <person name="Floudas D."/>
            <person name="Copeland A."/>
            <person name="Barry K.W."/>
            <person name="Cichocki N."/>
            <person name="Veneault-Fourrey C."/>
            <person name="LaButti K."/>
            <person name="Lindquist E.A."/>
            <person name="Lipzen A."/>
            <person name="Lundell T."/>
            <person name="Morin E."/>
            <person name="Murat C."/>
            <person name="Riley R."/>
            <person name="Ohm R."/>
            <person name="Sun H."/>
            <person name="Tunlid A."/>
            <person name="Henrissat B."/>
            <person name="Grigoriev I.V."/>
            <person name="Hibbett D.S."/>
            <person name="Martin F."/>
        </authorList>
    </citation>
    <scope>NUCLEOTIDE SEQUENCE [LARGE SCALE GENOMIC DNA]</scope>
    <source>
        <strain evidence="11 12">SS14</strain>
    </source>
</reference>
<keyword evidence="12" id="KW-1185">Reference proteome</keyword>
<dbReference type="GO" id="GO:0008843">
    <property type="term" value="F:endochitinase activity"/>
    <property type="evidence" value="ECO:0007669"/>
    <property type="project" value="UniProtKB-EC"/>
</dbReference>
<feature type="compositionally biased region" description="Low complexity" evidence="9">
    <location>
        <begin position="357"/>
        <end position="384"/>
    </location>
</feature>
<dbReference type="Gene3D" id="3.20.20.80">
    <property type="entry name" value="Glycosidases"/>
    <property type="match status" value="1"/>
</dbReference>
<keyword evidence="5" id="KW-0146">Chitin degradation</keyword>
<dbReference type="GO" id="GO:0008061">
    <property type="term" value="F:chitin binding"/>
    <property type="evidence" value="ECO:0007669"/>
    <property type="project" value="UniProtKB-KW"/>
</dbReference>
<dbReference type="PANTHER" id="PTHR45708">
    <property type="entry name" value="ENDOCHITINASE"/>
    <property type="match status" value="1"/>
</dbReference>
<dbReference type="PROSITE" id="PS51910">
    <property type="entry name" value="GH18_2"/>
    <property type="match status" value="1"/>
</dbReference>
<dbReference type="GO" id="GO:0005576">
    <property type="term" value="C:extracellular region"/>
    <property type="evidence" value="ECO:0007669"/>
    <property type="project" value="InterPro"/>
</dbReference>
<evidence type="ECO:0000259" key="10">
    <source>
        <dbReference type="PROSITE" id="PS51910"/>
    </source>
</evidence>
<evidence type="ECO:0000313" key="12">
    <source>
        <dbReference type="Proteomes" id="UP000054279"/>
    </source>
</evidence>
<organism evidence="11 12">
    <name type="scientific">Sphaerobolus stellatus (strain SS14)</name>
    <dbReference type="NCBI Taxonomy" id="990650"/>
    <lineage>
        <taxon>Eukaryota</taxon>
        <taxon>Fungi</taxon>
        <taxon>Dikarya</taxon>
        <taxon>Basidiomycota</taxon>
        <taxon>Agaricomycotina</taxon>
        <taxon>Agaricomycetes</taxon>
        <taxon>Phallomycetidae</taxon>
        <taxon>Geastrales</taxon>
        <taxon>Sphaerobolaceae</taxon>
        <taxon>Sphaerobolus</taxon>
    </lineage>
</organism>
<dbReference type="SUPFAM" id="SSF51055">
    <property type="entry name" value="Carbohydrate binding domain"/>
    <property type="match status" value="1"/>
</dbReference>
<evidence type="ECO:0000256" key="8">
    <source>
        <dbReference type="ARBA" id="ARBA00023326"/>
    </source>
</evidence>
<evidence type="ECO:0000256" key="2">
    <source>
        <dbReference type="ARBA" id="ARBA00012729"/>
    </source>
</evidence>
<keyword evidence="8" id="KW-0624">Polysaccharide degradation</keyword>
<keyword evidence="4" id="KW-0378">Hydrolase</keyword>
<evidence type="ECO:0000256" key="4">
    <source>
        <dbReference type="ARBA" id="ARBA00022801"/>
    </source>
</evidence>
<dbReference type="HOGENOM" id="CLU_007818_1_2_1"/>
<dbReference type="GO" id="GO:0000272">
    <property type="term" value="P:polysaccharide catabolic process"/>
    <property type="evidence" value="ECO:0007669"/>
    <property type="project" value="UniProtKB-KW"/>
</dbReference>
<gene>
    <name evidence="11" type="ORF">M422DRAFT_259862</name>
</gene>
<feature type="region of interest" description="Disordered" evidence="9">
    <location>
        <begin position="346"/>
        <end position="384"/>
    </location>
</feature>
<proteinExistence type="predicted"/>
<evidence type="ECO:0000313" key="11">
    <source>
        <dbReference type="EMBL" id="KIJ37504.1"/>
    </source>
</evidence>
<evidence type="ECO:0000256" key="7">
    <source>
        <dbReference type="ARBA" id="ARBA00023295"/>
    </source>
</evidence>
<dbReference type="GO" id="GO:0030246">
    <property type="term" value="F:carbohydrate binding"/>
    <property type="evidence" value="ECO:0007669"/>
    <property type="project" value="InterPro"/>
</dbReference>
<evidence type="ECO:0000256" key="5">
    <source>
        <dbReference type="ARBA" id="ARBA00023024"/>
    </source>
</evidence>
<accession>A0A0C9URR2</accession>
<dbReference type="InterPro" id="IPR001579">
    <property type="entry name" value="Glyco_hydro_18_chit_AS"/>
</dbReference>
<dbReference type="InterPro" id="IPR036573">
    <property type="entry name" value="CBM_sf_5/12"/>
</dbReference>
<dbReference type="GO" id="GO:0006032">
    <property type="term" value="P:chitin catabolic process"/>
    <property type="evidence" value="ECO:0007669"/>
    <property type="project" value="UniProtKB-KW"/>
</dbReference>
<keyword evidence="3" id="KW-0147">Chitin-binding</keyword>
<feature type="domain" description="GH18" evidence="10">
    <location>
        <begin position="59"/>
        <end position="346"/>
    </location>
</feature>
<dbReference type="InterPro" id="IPR017853">
    <property type="entry name" value="GH"/>
</dbReference>
<dbReference type="SMART" id="SM00495">
    <property type="entry name" value="ChtBD3"/>
    <property type="match status" value="1"/>
</dbReference>
<dbReference type="Gene3D" id="2.10.10.20">
    <property type="entry name" value="Carbohydrate-binding module superfamily 5/12"/>
    <property type="match status" value="1"/>
</dbReference>
<evidence type="ECO:0000256" key="3">
    <source>
        <dbReference type="ARBA" id="ARBA00022669"/>
    </source>
</evidence>
<dbReference type="EMBL" id="KN837168">
    <property type="protein sequence ID" value="KIJ37504.1"/>
    <property type="molecule type" value="Genomic_DNA"/>
</dbReference>
<name>A0A0C9URR2_SPHS4</name>
<dbReference type="OrthoDB" id="6020543at2759"/>
<evidence type="ECO:0000256" key="1">
    <source>
        <dbReference type="ARBA" id="ARBA00000822"/>
    </source>
</evidence>
<dbReference type="InterPro" id="IPR003610">
    <property type="entry name" value="CBM5/12"/>
</dbReference>
<dbReference type="CDD" id="cd02877">
    <property type="entry name" value="GH18_hevamine_XipI_class_III"/>
    <property type="match status" value="1"/>
</dbReference>
<dbReference type="PROSITE" id="PS01095">
    <property type="entry name" value="GH18_1"/>
    <property type="match status" value="1"/>
</dbReference>
<dbReference type="EC" id="3.2.1.14" evidence="2"/>
<evidence type="ECO:0000256" key="9">
    <source>
        <dbReference type="SAM" id="MobiDB-lite"/>
    </source>
</evidence>
<keyword evidence="6" id="KW-0119">Carbohydrate metabolism</keyword>